<evidence type="ECO:0000256" key="1">
    <source>
        <dbReference type="SAM" id="Coils"/>
    </source>
</evidence>
<dbReference type="PANTHER" id="PTHR40619">
    <property type="entry name" value="FUNGAL STAND N-TERMINAL GOODBYE DOMAIN-CONTAINING PROTEIN"/>
    <property type="match status" value="1"/>
</dbReference>
<gene>
    <name evidence="4" type="ORF">NPX13_g3610</name>
</gene>
<feature type="coiled-coil region" evidence="1">
    <location>
        <begin position="260"/>
        <end position="287"/>
    </location>
</feature>
<sequence>MAGVSDDVRESRRLVRMYSSEVEGRLPPGNKSHVLGQVLSRDKPDPRDINNPWRKFFDPPELSDSERNPITNVITVESNKLLQRWQLFLDSCSDDDRLDVTQSEPTIEGVVDLVKDIITTSRVKNENSRRGKAMKYFHKFCGTVDAHKSILEIIPEGSEYVSVFAGTLNVIIQASVNHERIFEGLSEALCTISEHIADCKIELEIYHINAMMELIADLYAHIFIFLSDVMEWMMQKKKRRVLDSFNEKFYQRFEDQITTIKHKSERIKNLAAQCSRAEQRYTRVALEDLAQDLRLGLTDQRRHEAEMAYSAEMFQRELYECRKERQQRMEDGQKLKLLADQIVKMLENKSMLWIGDSRSIGNERRMLMTETYPPGYPSQLLAASGQRSPMVDNWTSEEVLLSSKHLEDFFHRDRIRLDDDRIGPVGISSGVVRRVSEWMKSATSHFLWLEGPRIVADDASNPVTVLADRIIHLAEENGIPAISYRCELRREESLRPGNQSREAQAMISLICALIRQMIELLLPEFQAKANLSAGRFNDLDGCILSWSESVRLFRDLLPLMPDTLLCVIDGLHWLDERSVTGYLEELLKAMRGSKMRVLFTTTGRSACLRQQLLADETYCVESQDLKGASRSLDYDSRRT</sequence>
<comment type="caution">
    <text evidence="4">The sequence shown here is derived from an EMBL/GenBank/DDBJ whole genome shotgun (WGS) entry which is preliminary data.</text>
</comment>
<proteinExistence type="predicted"/>
<accession>A0A9W8NIF0</accession>
<dbReference type="AlphaFoldDB" id="A0A9W8NIF0"/>
<dbReference type="Pfam" id="PF24809">
    <property type="entry name" value="DUF7708"/>
    <property type="match status" value="1"/>
</dbReference>
<dbReference type="EMBL" id="JANPWZ010000460">
    <property type="protein sequence ID" value="KAJ3576728.1"/>
    <property type="molecule type" value="Genomic_DNA"/>
</dbReference>
<feature type="region of interest" description="Disordered" evidence="2">
    <location>
        <begin position="20"/>
        <end position="61"/>
    </location>
</feature>
<evidence type="ECO:0000259" key="3">
    <source>
        <dbReference type="Pfam" id="PF24809"/>
    </source>
</evidence>
<dbReference type="PANTHER" id="PTHR40619:SF3">
    <property type="entry name" value="FUNGAL STAND N-TERMINAL GOODBYE DOMAIN-CONTAINING PROTEIN"/>
    <property type="match status" value="1"/>
</dbReference>
<reference evidence="4" key="1">
    <citation type="submission" date="2022-07" db="EMBL/GenBank/DDBJ databases">
        <title>Genome Sequence of Xylaria arbuscula.</title>
        <authorList>
            <person name="Buettner E."/>
        </authorList>
    </citation>
    <scope>NUCLEOTIDE SEQUENCE</scope>
    <source>
        <strain evidence="4">VT107</strain>
    </source>
</reference>
<dbReference type="Proteomes" id="UP001148614">
    <property type="component" value="Unassembled WGS sequence"/>
</dbReference>
<keyword evidence="5" id="KW-1185">Reference proteome</keyword>
<evidence type="ECO:0000256" key="2">
    <source>
        <dbReference type="SAM" id="MobiDB-lite"/>
    </source>
</evidence>
<dbReference type="VEuPathDB" id="FungiDB:F4678DRAFT_420120"/>
<organism evidence="4 5">
    <name type="scientific">Xylaria arbuscula</name>
    <dbReference type="NCBI Taxonomy" id="114810"/>
    <lineage>
        <taxon>Eukaryota</taxon>
        <taxon>Fungi</taxon>
        <taxon>Dikarya</taxon>
        <taxon>Ascomycota</taxon>
        <taxon>Pezizomycotina</taxon>
        <taxon>Sordariomycetes</taxon>
        <taxon>Xylariomycetidae</taxon>
        <taxon>Xylariales</taxon>
        <taxon>Xylariaceae</taxon>
        <taxon>Xylaria</taxon>
    </lineage>
</organism>
<protein>
    <recommendedName>
        <fullName evidence="3">DUF7708 domain-containing protein</fullName>
    </recommendedName>
</protein>
<dbReference type="InterPro" id="IPR056125">
    <property type="entry name" value="DUF7708"/>
</dbReference>
<evidence type="ECO:0000313" key="5">
    <source>
        <dbReference type="Proteomes" id="UP001148614"/>
    </source>
</evidence>
<name>A0A9W8NIF0_9PEZI</name>
<keyword evidence="1" id="KW-0175">Coiled coil</keyword>
<evidence type="ECO:0000313" key="4">
    <source>
        <dbReference type="EMBL" id="KAJ3576728.1"/>
    </source>
</evidence>
<feature type="domain" description="DUF7708" evidence="3">
    <location>
        <begin position="136"/>
        <end position="279"/>
    </location>
</feature>